<accession>A0A1S1HTH4</accession>
<evidence type="ECO:0000313" key="2">
    <source>
        <dbReference type="Proteomes" id="UP000179588"/>
    </source>
</evidence>
<organism evidence="1 2">
    <name type="scientific">Providencia stuartii</name>
    <dbReference type="NCBI Taxonomy" id="588"/>
    <lineage>
        <taxon>Bacteria</taxon>
        <taxon>Pseudomonadati</taxon>
        <taxon>Pseudomonadota</taxon>
        <taxon>Gammaproteobacteria</taxon>
        <taxon>Enterobacterales</taxon>
        <taxon>Morganellaceae</taxon>
        <taxon>Providencia</taxon>
    </lineage>
</organism>
<sequence>MMDNFNTSHFNKNELDKGYAELLKGKDFKWFITLTYKNAANKKLTADKVQKDIDNLHGIMHRKCFGKHYKNKDNADKMIINMFSSIEKGMDENIHIHILLSDILLGIETKTSTPLNELLLNIWREKILGEYANTDCQVITNINGVVHYILKESGTGYENIDLSKLS</sequence>
<dbReference type="Proteomes" id="UP000179588">
    <property type="component" value="Unassembled WGS sequence"/>
</dbReference>
<keyword evidence="2" id="KW-1185">Reference proteome</keyword>
<name>A0A1S1HTH4_PROST</name>
<dbReference type="EMBL" id="LVIE01000035">
    <property type="protein sequence ID" value="OHT25358.1"/>
    <property type="molecule type" value="Genomic_DNA"/>
</dbReference>
<dbReference type="AlphaFoldDB" id="A0A1S1HTH4"/>
<evidence type="ECO:0000313" key="1">
    <source>
        <dbReference type="EMBL" id="OHT25358.1"/>
    </source>
</evidence>
<proteinExistence type="predicted"/>
<comment type="caution">
    <text evidence="1">The sequence shown here is derived from an EMBL/GenBank/DDBJ whole genome shotgun (WGS) entry which is preliminary data.</text>
</comment>
<gene>
    <name evidence="1" type="ORF">A3Q29_13685</name>
</gene>
<protein>
    <submittedName>
        <fullName evidence="1">Uncharacterized protein</fullName>
    </submittedName>
</protein>
<reference evidence="1 2" key="1">
    <citation type="submission" date="2016-03" db="EMBL/GenBank/DDBJ databases">
        <title>Genome sequence of Providencia stuartii strain, isolated from the salivary glands of larval Lucilia sericata.</title>
        <authorList>
            <person name="Yuan Y."/>
            <person name="Zhang Y."/>
            <person name="Fu S."/>
            <person name="Crippen T.L."/>
            <person name="Visi D."/>
            <person name="Benbow M.E."/>
            <person name="Allen M."/>
            <person name="Tomberlin J.K."/>
            <person name="Sze S.-H."/>
            <person name="Tarone A.M."/>
        </authorList>
    </citation>
    <scope>NUCLEOTIDE SEQUENCE [LARGE SCALE GENOMIC DNA]</scope>
    <source>
        <strain evidence="1 2">Crippen</strain>
    </source>
</reference>